<dbReference type="EMBL" id="NJEU01000904">
    <property type="protein sequence ID" value="PHH69652.1"/>
    <property type="molecule type" value="Genomic_DNA"/>
</dbReference>
<comment type="similarity">
    <text evidence="1">Belongs to the peptidase M20A family.</text>
</comment>
<protein>
    <submittedName>
        <fullName evidence="3">Uncharacterized protein</fullName>
    </submittedName>
</protein>
<gene>
    <name evidence="3" type="ORF">CDD82_7617</name>
</gene>
<evidence type="ECO:0000256" key="2">
    <source>
        <dbReference type="ARBA" id="ARBA00022801"/>
    </source>
</evidence>
<dbReference type="SUPFAM" id="SSF53187">
    <property type="entry name" value="Zn-dependent exopeptidases"/>
    <property type="match status" value="1"/>
</dbReference>
<evidence type="ECO:0000313" key="4">
    <source>
        <dbReference type="Proteomes" id="UP000224854"/>
    </source>
</evidence>
<name>A0A2C5YQQ3_9HYPO</name>
<comment type="caution">
    <text evidence="3">The sequence shown here is derived from an EMBL/GenBank/DDBJ whole genome shotgun (WGS) entry which is preliminary data.</text>
</comment>
<evidence type="ECO:0000313" key="3">
    <source>
        <dbReference type="EMBL" id="PHH69652.1"/>
    </source>
</evidence>
<dbReference type="Pfam" id="PF01546">
    <property type="entry name" value="Peptidase_M20"/>
    <property type="match status" value="1"/>
</dbReference>
<dbReference type="AlphaFoldDB" id="A0A2C5YQQ3"/>
<dbReference type="PANTHER" id="PTHR32494">
    <property type="entry name" value="ALLANTOATE DEIMINASE-RELATED"/>
    <property type="match status" value="1"/>
</dbReference>
<dbReference type="InterPro" id="IPR036264">
    <property type="entry name" value="Bact_exopeptidase_dim_dom"/>
</dbReference>
<dbReference type="InterPro" id="IPR010158">
    <property type="entry name" value="Amidase_Cbmase"/>
</dbReference>
<keyword evidence="2" id="KW-0378">Hydrolase</keyword>
<dbReference type="SUPFAM" id="SSF55031">
    <property type="entry name" value="Bacterial exopeptidase dimerisation domain"/>
    <property type="match status" value="1"/>
</dbReference>
<dbReference type="Gene3D" id="3.30.70.360">
    <property type="match status" value="1"/>
</dbReference>
<sequence>MGSHLDTQPRGGRYDGILGVVAGVEVMRTLVENGAETEHSVGIVNWTNEEGARFPKSMVSSGVWAGAIALDEAHRLADVSDPSKTMKSELDRLGYAGSVPCSSDANALLAHFELHIEQGPVLERAGKRIGVVAGAQAYRWLTVTLQGRDAHTGTTPLAARSDAMLAAAKMISASDAIASRAGGLASTGIFKTRDPSSTNTIASRVCFTLDIRHAQDDGVARIETQCREAFARIASQDGTRVDVSWAVDTDSPAVCFAPACVDAVRRAADALVGADGYLVMTSGAGHDSVYASRKCPTAMIFVPCKDGVSHHPEEYCSPEDCALGAQALLESVLEYDGRK</sequence>
<reference evidence="3 4" key="1">
    <citation type="submission" date="2017-06" db="EMBL/GenBank/DDBJ databases">
        <title>Ant-infecting Ophiocordyceps genomes reveal a high diversity of potential behavioral manipulation genes and a possible major role for enterotoxins.</title>
        <authorList>
            <person name="De Bekker C."/>
            <person name="Evans H.C."/>
            <person name="Brachmann A."/>
            <person name="Hughes D.P."/>
        </authorList>
    </citation>
    <scope>NUCLEOTIDE SEQUENCE [LARGE SCALE GENOMIC DNA]</scope>
    <source>
        <strain evidence="3 4">1348a</strain>
    </source>
</reference>
<dbReference type="Gene3D" id="3.40.630.10">
    <property type="entry name" value="Zn peptidases"/>
    <property type="match status" value="1"/>
</dbReference>
<evidence type="ECO:0000256" key="1">
    <source>
        <dbReference type="ARBA" id="ARBA00006247"/>
    </source>
</evidence>
<accession>A0A2C5YQQ3</accession>
<dbReference type="GO" id="GO:0016813">
    <property type="term" value="F:hydrolase activity, acting on carbon-nitrogen (but not peptide) bonds, in linear amidines"/>
    <property type="evidence" value="ECO:0007669"/>
    <property type="project" value="InterPro"/>
</dbReference>
<organism evidence="3 4">
    <name type="scientific">Ophiocordyceps australis</name>
    <dbReference type="NCBI Taxonomy" id="1399860"/>
    <lineage>
        <taxon>Eukaryota</taxon>
        <taxon>Fungi</taxon>
        <taxon>Dikarya</taxon>
        <taxon>Ascomycota</taxon>
        <taxon>Pezizomycotina</taxon>
        <taxon>Sordariomycetes</taxon>
        <taxon>Hypocreomycetidae</taxon>
        <taxon>Hypocreales</taxon>
        <taxon>Ophiocordycipitaceae</taxon>
        <taxon>Ophiocordyceps</taxon>
    </lineage>
</organism>
<dbReference type="OrthoDB" id="4676at2759"/>
<keyword evidence="4" id="KW-1185">Reference proteome</keyword>
<proteinExistence type="inferred from homology"/>
<dbReference type="CDD" id="cd03884">
    <property type="entry name" value="M20_bAS"/>
    <property type="match status" value="1"/>
</dbReference>
<dbReference type="NCBIfam" id="TIGR01879">
    <property type="entry name" value="hydantase"/>
    <property type="match status" value="1"/>
</dbReference>
<dbReference type="Proteomes" id="UP000224854">
    <property type="component" value="Unassembled WGS sequence"/>
</dbReference>
<dbReference type="PANTHER" id="PTHR32494:SF20">
    <property type="entry name" value="PEPTIDASE M20 DIMERISATION DOMAIN-CONTAINING PROTEIN"/>
    <property type="match status" value="1"/>
</dbReference>
<dbReference type="InterPro" id="IPR002933">
    <property type="entry name" value="Peptidase_M20"/>
</dbReference>